<feature type="region of interest" description="Disordered" evidence="1">
    <location>
        <begin position="35"/>
        <end position="62"/>
    </location>
</feature>
<organism evidence="2">
    <name type="scientific">Anguilla anguilla</name>
    <name type="common">European freshwater eel</name>
    <name type="synonym">Muraena anguilla</name>
    <dbReference type="NCBI Taxonomy" id="7936"/>
    <lineage>
        <taxon>Eukaryota</taxon>
        <taxon>Metazoa</taxon>
        <taxon>Chordata</taxon>
        <taxon>Craniata</taxon>
        <taxon>Vertebrata</taxon>
        <taxon>Euteleostomi</taxon>
        <taxon>Actinopterygii</taxon>
        <taxon>Neopterygii</taxon>
        <taxon>Teleostei</taxon>
        <taxon>Anguilliformes</taxon>
        <taxon>Anguillidae</taxon>
        <taxon>Anguilla</taxon>
    </lineage>
</organism>
<reference evidence="2" key="2">
    <citation type="journal article" date="2015" name="Fish Shellfish Immunol.">
        <title>Early steps in the European eel (Anguilla anguilla)-Vibrio vulnificus interaction in the gills: Role of the RtxA13 toxin.</title>
        <authorList>
            <person name="Callol A."/>
            <person name="Pajuelo D."/>
            <person name="Ebbesson L."/>
            <person name="Teles M."/>
            <person name="MacKenzie S."/>
            <person name="Amaro C."/>
        </authorList>
    </citation>
    <scope>NUCLEOTIDE SEQUENCE</scope>
</reference>
<feature type="compositionally biased region" description="Basic and acidic residues" evidence="1">
    <location>
        <begin position="44"/>
        <end position="62"/>
    </location>
</feature>
<protein>
    <submittedName>
        <fullName evidence="2">Uncharacterized protein</fullName>
    </submittedName>
</protein>
<accession>A0A0E9TE38</accession>
<proteinExistence type="predicted"/>
<dbReference type="EMBL" id="GBXM01057584">
    <property type="protein sequence ID" value="JAH50993.1"/>
    <property type="molecule type" value="Transcribed_RNA"/>
</dbReference>
<dbReference type="AlphaFoldDB" id="A0A0E9TE38"/>
<evidence type="ECO:0000313" key="2">
    <source>
        <dbReference type="EMBL" id="JAH50993.1"/>
    </source>
</evidence>
<sequence>MWECLVNGMRWWGGGFEKMAGAGNDCGFHCVTGTEARPRSSARAVEEERRNERVKARSLRDL</sequence>
<reference evidence="2" key="1">
    <citation type="submission" date="2014-11" db="EMBL/GenBank/DDBJ databases">
        <authorList>
            <person name="Amaro Gonzalez C."/>
        </authorList>
    </citation>
    <scope>NUCLEOTIDE SEQUENCE</scope>
</reference>
<evidence type="ECO:0000256" key="1">
    <source>
        <dbReference type="SAM" id="MobiDB-lite"/>
    </source>
</evidence>
<name>A0A0E9TE38_ANGAN</name>